<proteinExistence type="predicted"/>
<dbReference type="RefSeq" id="XP_022665381.1">
    <property type="nucleotide sequence ID" value="XM_022809646.1"/>
</dbReference>
<accession>A0A7M7KH27</accession>
<feature type="compositionally biased region" description="Basic and acidic residues" evidence="1">
    <location>
        <begin position="86"/>
        <end position="101"/>
    </location>
</feature>
<organism evidence="2 3">
    <name type="scientific">Varroa destructor</name>
    <name type="common">Honeybee mite</name>
    <dbReference type="NCBI Taxonomy" id="109461"/>
    <lineage>
        <taxon>Eukaryota</taxon>
        <taxon>Metazoa</taxon>
        <taxon>Ecdysozoa</taxon>
        <taxon>Arthropoda</taxon>
        <taxon>Chelicerata</taxon>
        <taxon>Arachnida</taxon>
        <taxon>Acari</taxon>
        <taxon>Parasitiformes</taxon>
        <taxon>Mesostigmata</taxon>
        <taxon>Gamasina</taxon>
        <taxon>Dermanyssoidea</taxon>
        <taxon>Varroidae</taxon>
        <taxon>Varroa</taxon>
    </lineage>
</organism>
<evidence type="ECO:0000313" key="3">
    <source>
        <dbReference type="Proteomes" id="UP000594260"/>
    </source>
</evidence>
<sequence>MATLGKDIDKKNIESYLTSPRRRSVVIDDERCVEIPIQMNPQLDASKLRSVAGRPPTPIPSDEENDDDDEQQQQQQNGKLGSGEHVSYEDKPETKHSEKELQGIGKETIAAIEAQAPPAKGSRH</sequence>
<evidence type="ECO:0000256" key="1">
    <source>
        <dbReference type="SAM" id="MobiDB-lite"/>
    </source>
</evidence>
<name>A0A7M7KH27_VARDE</name>
<dbReference type="AlphaFoldDB" id="A0A7M7KH27"/>
<dbReference type="EnsemblMetazoa" id="XM_022809646">
    <property type="protein sequence ID" value="XP_022665381"/>
    <property type="gene ID" value="LOC111252138"/>
</dbReference>
<feature type="region of interest" description="Disordered" evidence="1">
    <location>
        <begin position="38"/>
        <end position="124"/>
    </location>
</feature>
<keyword evidence="3" id="KW-1185">Reference proteome</keyword>
<feature type="compositionally biased region" description="Acidic residues" evidence="1">
    <location>
        <begin position="61"/>
        <end position="71"/>
    </location>
</feature>
<dbReference type="GeneID" id="111252138"/>
<dbReference type="Proteomes" id="UP000594260">
    <property type="component" value="Unplaced"/>
</dbReference>
<reference evidence="2" key="1">
    <citation type="submission" date="2021-01" db="UniProtKB">
        <authorList>
            <consortium name="EnsemblMetazoa"/>
        </authorList>
    </citation>
    <scope>IDENTIFICATION</scope>
</reference>
<evidence type="ECO:0000313" key="2">
    <source>
        <dbReference type="EnsemblMetazoa" id="XP_022665381"/>
    </source>
</evidence>
<protein>
    <submittedName>
        <fullName evidence="2">Uncharacterized protein</fullName>
    </submittedName>
</protein>